<proteinExistence type="inferred from homology"/>
<evidence type="ECO:0000256" key="6">
    <source>
        <dbReference type="ARBA" id="ARBA00022801"/>
    </source>
</evidence>
<protein>
    <submittedName>
        <fullName evidence="10">Uncharacterized protein</fullName>
    </submittedName>
</protein>
<keyword evidence="4" id="KW-0732">Signal</keyword>
<sequence>MTGITLSGITKYGIVIEQDYLNGGPTGSPTSGVPITGLTISGVTGSVSSSATDVYILCASGACSGWTWSGNSTYILPPVWHRHFTCPSPTMGIQEAHYVSCKFSARVFSNFLAGVTGGKVSTACKGLPSGVTCSGK</sequence>
<evidence type="ECO:0000256" key="4">
    <source>
        <dbReference type="ARBA" id="ARBA00022729"/>
    </source>
</evidence>
<reference evidence="10" key="1">
    <citation type="submission" date="2023-08" db="EMBL/GenBank/DDBJ databases">
        <title>Black Yeasts Isolated from many extreme environments.</title>
        <authorList>
            <person name="Coleine C."/>
            <person name="Stajich J.E."/>
            <person name="Selbmann L."/>
        </authorList>
    </citation>
    <scope>NUCLEOTIDE SEQUENCE</scope>
    <source>
        <strain evidence="10">CCFEE 5810</strain>
    </source>
</reference>
<comment type="similarity">
    <text evidence="2 9">Belongs to the glycosyl hydrolase 28 family.</text>
</comment>
<dbReference type="Pfam" id="PF00295">
    <property type="entry name" value="Glyco_hydro_28"/>
    <property type="match status" value="1"/>
</dbReference>
<dbReference type="SUPFAM" id="SSF51126">
    <property type="entry name" value="Pectin lyase-like"/>
    <property type="match status" value="1"/>
</dbReference>
<evidence type="ECO:0000256" key="2">
    <source>
        <dbReference type="ARBA" id="ARBA00008834"/>
    </source>
</evidence>
<accession>A0AAN7WBW9</accession>
<dbReference type="InterPro" id="IPR012334">
    <property type="entry name" value="Pectin_lyas_fold"/>
</dbReference>
<evidence type="ECO:0000256" key="1">
    <source>
        <dbReference type="ARBA" id="ARBA00004613"/>
    </source>
</evidence>
<comment type="caution">
    <text evidence="10">The sequence shown here is derived from an EMBL/GenBank/DDBJ whole genome shotgun (WGS) entry which is preliminary data.</text>
</comment>
<dbReference type="InterPro" id="IPR000743">
    <property type="entry name" value="Glyco_hydro_28"/>
</dbReference>
<dbReference type="PANTHER" id="PTHR31884:SF1">
    <property type="entry name" value="POLYGALACTURONASE"/>
    <property type="match status" value="1"/>
</dbReference>
<dbReference type="Gene3D" id="2.160.20.10">
    <property type="entry name" value="Single-stranded right-handed beta-helix, Pectin lyase-like"/>
    <property type="match status" value="1"/>
</dbReference>
<evidence type="ECO:0000313" key="11">
    <source>
        <dbReference type="Proteomes" id="UP001310594"/>
    </source>
</evidence>
<evidence type="ECO:0000256" key="7">
    <source>
        <dbReference type="ARBA" id="ARBA00023295"/>
    </source>
</evidence>
<name>A0AAN7WBW9_9PEZI</name>
<dbReference type="Proteomes" id="UP001310594">
    <property type="component" value="Unassembled WGS sequence"/>
</dbReference>
<dbReference type="GO" id="GO:0004650">
    <property type="term" value="F:polygalacturonase activity"/>
    <property type="evidence" value="ECO:0007669"/>
    <property type="project" value="InterPro"/>
</dbReference>
<evidence type="ECO:0000256" key="5">
    <source>
        <dbReference type="ARBA" id="ARBA00022737"/>
    </source>
</evidence>
<evidence type="ECO:0000256" key="8">
    <source>
        <dbReference type="ARBA" id="ARBA00023316"/>
    </source>
</evidence>
<comment type="subcellular location">
    <subcellularLocation>
        <location evidence="1">Secreted</location>
    </subcellularLocation>
</comment>
<dbReference type="AlphaFoldDB" id="A0AAN7WBW9"/>
<evidence type="ECO:0000256" key="3">
    <source>
        <dbReference type="ARBA" id="ARBA00022525"/>
    </source>
</evidence>
<dbReference type="EMBL" id="JAVRQU010000014">
    <property type="protein sequence ID" value="KAK5695280.1"/>
    <property type="molecule type" value="Genomic_DNA"/>
</dbReference>
<evidence type="ECO:0000256" key="9">
    <source>
        <dbReference type="RuleBase" id="RU361169"/>
    </source>
</evidence>
<keyword evidence="5" id="KW-0677">Repeat</keyword>
<dbReference type="GO" id="GO:0071555">
    <property type="term" value="P:cell wall organization"/>
    <property type="evidence" value="ECO:0007669"/>
    <property type="project" value="UniProtKB-KW"/>
</dbReference>
<gene>
    <name evidence="10" type="ORF">LTR97_008786</name>
</gene>
<keyword evidence="3" id="KW-0964">Secreted</keyword>
<dbReference type="InterPro" id="IPR050434">
    <property type="entry name" value="Glycosyl_hydrlase_28"/>
</dbReference>
<evidence type="ECO:0000313" key="10">
    <source>
        <dbReference type="EMBL" id="KAK5695280.1"/>
    </source>
</evidence>
<keyword evidence="6 9" id="KW-0378">Hydrolase</keyword>
<keyword evidence="8" id="KW-0961">Cell wall biogenesis/degradation</keyword>
<dbReference type="InterPro" id="IPR011050">
    <property type="entry name" value="Pectin_lyase_fold/virulence"/>
</dbReference>
<keyword evidence="7 9" id="KW-0326">Glycosidase</keyword>
<organism evidence="10 11">
    <name type="scientific">Elasticomyces elasticus</name>
    <dbReference type="NCBI Taxonomy" id="574655"/>
    <lineage>
        <taxon>Eukaryota</taxon>
        <taxon>Fungi</taxon>
        <taxon>Dikarya</taxon>
        <taxon>Ascomycota</taxon>
        <taxon>Pezizomycotina</taxon>
        <taxon>Dothideomycetes</taxon>
        <taxon>Dothideomycetidae</taxon>
        <taxon>Mycosphaerellales</taxon>
        <taxon>Teratosphaeriaceae</taxon>
        <taxon>Elasticomyces</taxon>
    </lineage>
</organism>
<dbReference type="PANTHER" id="PTHR31884">
    <property type="entry name" value="POLYGALACTURONASE"/>
    <property type="match status" value="1"/>
</dbReference>
<dbReference type="GO" id="GO:0045490">
    <property type="term" value="P:pectin catabolic process"/>
    <property type="evidence" value="ECO:0007669"/>
    <property type="project" value="TreeGrafter"/>
</dbReference>
<dbReference type="GO" id="GO:0005576">
    <property type="term" value="C:extracellular region"/>
    <property type="evidence" value="ECO:0007669"/>
    <property type="project" value="UniProtKB-SubCell"/>
</dbReference>